<dbReference type="InterPro" id="IPR051702">
    <property type="entry name" value="SH3_domain_YSC84-like"/>
</dbReference>
<feature type="compositionally biased region" description="Polar residues" evidence="1">
    <location>
        <begin position="335"/>
        <end position="349"/>
    </location>
</feature>
<feature type="domain" description="Ysc84 actin-binding" evidence="2">
    <location>
        <begin position="139"/>
        <end position="260"/>
    </location>
</feature>
<evidence type="ECO:0000256" key="1">
    <source>
        <dbReference type="SAM" id="MobiDB-lite"/>
    </source>
</evidence>
<feature type="compositionally biased region" description="Polar residues" evidence="1">
    <location>
        <begin position="380"/>
        <end position="398"/>
    </location>
</feature>
<organism evidence="3 4">
    <name type="scientific">Calocera cornea HHB12733</name>
    <dbReference type="NCBI Taxonomy" id="1353952"/>
    <lineage>
        <taxon>Eukaryota</taxon>
        <taxon>Fungi</taxon>
        <taxon>Dikarya</taxon>
        <taxon>Basidiomycota</taxon>
        <taxon>Agaricomycotina</taxon>
        <taxon>Dacrymycetes</taxon>
        <taxon>Dacrymycetales</taxon>
        <taxon>Dacrymycetaceae</taxon>
        <taxon>Calocera</taxon>
    </lineage>
</organism>
<sequence>MASSSAAWDTTKKVGSATWNGLYKVADKVGFWTNKQVAKLGMEAFYPTNLETEVVKAARILRTFTLDAPDVDSEAFADRKKTQKVIRKIPPSAIDKCAGLAIFTVFRTGFVVSGAGGSGVVIAKMPDGSWSAPSGILLHTLGWGFLAGADIYDVVLILRTPAALKSFTSPRVTVGGEAAVSAGPVGNGVMLEAGKELSPVWSYTKSKGLYGGLQVDGNIMIERTDENARAYYRPGIKAKDILAGEVHPPAWCAPLHQTILAASGHQTAMDQIPSGPSASEIEYSPPRRLEPEPEDHDDEVARAEMEARMKEFGIEDPQINKRRQSQDEFLIHEPSPSSSAPGTPITSAPGTPPTVKASPVPPRPPRRFIAPVPPRHASDQALSVRSRSSYGAASTSERALSPAPLIPEVDAEEADANAPQIPEPPAYNDLPEEEQLETHADTKKSPDFGIAH</sequence>
<dbReference type="EMBL" id="KV423964">
    <property type="protein sequence ID" value="KZT57424.1"/>
    <property type="molecule type" value="Genomic_DNA"/>
</dbReference>
<dbReference type="CDD" id="cd11524">
    <property type="entry name" value="SYLF"/>
    <property type="match status" value="1"/>
</dbReference>
<accession>A0A165FZX4</accession>
<protein>
    <submittedName>
        <fullName evidence="3">DUF500-domain-containing protein</fullName>
    </submittedName>
</protein>
<evidence type="ECO:0000313" key="3">
    <source>
        <dbReference type="EMBL" id="KZT57424.1"/>
    </source>
</evidence>
<dbReference type="STRING" id="1353952.A0A165FZX4"/>
<feature type="region of interest" description="Disordered" evidence="1">
    <location>
        <begin position="332"/>
        <end position="452"/>
    </location>
</feature>
<feature type="compositionally biased region" description="Basic and acidic residues" evidence="1">
    <location>
        <begin position="436"/>
        <end position="446"/>
    </location>
</feature>
<dbReference type="Pfam" id="PF04366">
    <property type="entry name" value="Ysc84"/>
    <property type="match status" value="1"/>
</dbReference>
<dbReference type="PANTHER" id="PTHR15629:SF8">
    <property type="entry name" value="DUF500 DOMAIN PROTEIN (AFU_ORTHOLOGUE AFUA_5G07310)"/>
    <property type="match status" value="1"/>
</dbReference>
<proteinExistence type="predicted"/>
<reference evidence="3 4" key="1">
    <citation type="journal article" date="2016" name="Mol. Biol. Evol.">
        <title>Comparative Genomics of Early-Diverging Mushroom-Forming Fungi Provides Insights into the Origins of Lignocellulose Decay Capabilities.</title>
        <authorList>
            <person name="Nagy L.G."/>
            <person name="Riley R."/>
            <person name="Tritt A."/>
            <person name="Adam C."/>
            <person name="Daum C."/>
            <person name="Floudas D."/>
            <person name="Sun H."/>
            <person name="Yadav J.S."/>
            <person name="Pangilinan J."/>
            <person name="Larsson K.H."/>
            <person name="Matsuura K."/>
            <person name="Barry K."/>
            <person name="Labutti K."/>
            <person name="Kuo R."/>
            <person name="Ohm R.A."/>
            <person name="Bhattacharya S.S."/>
            <person name="Shirouzu T."/>
            <person name="Yoshinaga Y."/>
            <person name="Martin F.M."/>
            <person name="Grigoriev I.V."/>
            <person name="Hibbett D.S."/>
        </authorList>
    </citation>
    <scope>NUCLEOTIDE SEQUENCE [LARGE SCALE GENOMIC DNA]</scope>
    <source>
        <strain evidence="3 4">HHB12733</strain>
    </source>
</reference>
<dbReference type="OrthoDB" id="10255128at2759"/>
<gene>
    <name evidence="3" type="ORF">CALCODRAFT_284465</name>
</gene>
<dbReference type="AlphaFoldDB" id="A0A165FZX4"/>
<dbReference type="PANTHER" id="PTHR15629">
    <property type="entry name" value="SH3YL1 PROTEIN"/>
    <property type="match status" value="1"/>
</dbReference>
<dbReference type="GO" id="GO:0035091">
    <property type="term" value="F:phosphatidylinositol binding"/>
    <property type="evidence" value="ECO:0007669"/>
    <property type="project" value="TreeGrafter"/>
</dbReference>
<name>A0A165FZX4_9BASI</name>
<evidence type="ECO:0000259" key="2">
    <source>
        <dbReference type="Pfam" id="PF04366"/>
    </source>
</evidence>
<dbReference type="Proteomes" id="UP000076842">
    <property type="component" value="Unassembled WGS sequence"/>
</dbReference>
<evidence type="ECO:0000313" key="4">
    <source>
        <dbReference type="Proteomes" id="UP000076842"/>
    </source>
</evidence>
<feature type="compositionally biased region" description="Polar residues" evidence="1">
    <location>
        <begin position="266"/>
        <end position="277"/>
    </location>
</feature>
<feature type="region of interest" description="Disordered" evidence="1">
    <location>
        <begin position="266"/>
        <end position="298"/>
    </location>
</feature>
<keyword evidence="4" id="KW-1185">Reference proteome</keyword>
<dbReference type="InParanoid" id="A0A165FZX4"/>
<dbReference type="InterPro" id="IPR007461">
    <property type="entry name" value="Ysc84_actin-binding"/>
</dbReference>